<dbReference type="PANTHER" id="PTHR30204:SF90">
    <property type="entry name" value="HTH-TYPE TRANSCRIPTIONAL ACTIVATOR MTA"/>
    <property type="match status" value="1"/>
</dbReference>
<keyword evidence="1" id="KW-0238">DNA-binding</keyword>
<evidence type="ECO:0000256" key="1">
    <source>
        <dbReference type="ARBA" id="ARBA00023125"/>
    </source>
</evidence>
<evidence type="ECO:0000259" key="2">
    <source>
        <dbReference type="PROSITE" id="PS50937"/>
    </source>
</evidence>
<evidence type="ECO:0000313" key="4">
    <source>
        <dbReference type="Proteomes" id="UP001172687"/>
    </source>
</evidence>
<sequence>MHSGEDRLWRVGELARTSGLSVRALHHYEQVGLMSARGRTSGGHRLYSSEDVRRLYQIRALREFGLSLTETASALDGSVSLDSVLRTHLQHVETQLAQLSSLRDWLAAACVQAGALPSTESLLATLEAMSVIAGHTRNRRPSDTRHAWTALGQELRTLRDAGQPSSSSTVIELAQAARDLINSFADHDQAVLDALAHLRRNAPQLDAAGWDQDLIEFLDDALTALDRQEDLR</sequence>
<dbReference type="InterPro" id="IPR000551">
    <property type="entry name" value="MerR-type_HTH_dom"/>
</dbReference>
<dbReference type="SUPFAM" id="SSF46955">
    <property type="entry name" value="Putative DNA-binding domain"/>
    <property type="match status" value="1"/>
</dbReference>
<reference evidence="3" key="1">
    <citation type="submission" date="2023-07" db="EMBL/GenBank/DDBJ databases">
        <title>Degradation of tert-butanol by M. austroafricanum TBA100.</title>
        <authorList>
            <person name="Helbich S."/>
            <person name="Vainshtein Y."/>
        </authorList>
    </citation>
    <scope>NUCLEOTIDE SEQUENCE</scope>
    <source>
        <strain evidence="3">TBA100</strain>
    </source>
</reference>
<dbReference type="PANTHER" id="PTHR30204">
    <property type="entry name" value="REDOX-CYCLING DRUG-SENSING TRANSCRIPTIONAL ACTIVATOR SOXR"/>
    <property type="match status" value="1"/>
</dbReference>
<organism evidence="3 4">
    <name type="scientific">Mycolicibacterium austroafricanum</name>
    <name type="common">Mycobacterium austroafricanum</name>
    <dbReference type="NCBI Taxonomy" id="39687"/>
    <lineage>
        <taxon>Bacteria</taxon>
        <taxon>Bacillati</taxon>
        <taxon>Actinomycetota</taxon>
        <taxon>Actinomycetes</taxon>
        <taxon>Mycobacteriales</taxon>
        <taxon>Mycobacteriaceae</taxon>
        <taxon>Mycolicibacterium</taxon>
    </lineage>
</organism>
<proteinExistence type="predicted"/>
<name>A0ABT8H6T5_MYCAO</name>
<feature type="domain" description="HTH merR-type" evidence="2">
    <location>
        <begin position="8"/>
        <end position="77"/>
    </location>
</feature>
<dbReference type="InterPro" id="IPR009061">
    <property type="entry name" value="DNA-bd_dom_put_sf"/>
</dbReference>
<accession>A0ABT8H6T5</accession>
<gene>
    <name evidence="3" type="ORF">QYF68_01340</name>
</gene>
<dbReference type="PRINTS" id="PR00040">
    <property type="entry name" value="HTHMERR"/>
</dbReference>
<dbReference type="InterPro" id="IPR047057">
    <property type="entry name" value="MerR_fam"/>
</dbReference>
<dbReference type="Proteomes" id="UP001172687">
    <property type="component" value="Unassembled WGS sequence"/>
</dbReference>
<dbReference type="Pfam" id="PF13411">
    <property type="entry name" value="MerR_1"/>
    <property type="match status" value="1"/>
</dbReference>
<dbReference type="EMBL" id="JAUHTC010000007">
    <property type="protein sequence ID" value="MDN4516471.1"/>
    <property type="molecule type" value="Genomic_DNA"/>
</dbReference>
<dbReference type="PROSITE" id="PS00552">
    <property type="entry name" value="HTH_MERR_1"/>
    <property type="match status" value="1"/>
</dbReference>
<evidence type="ECO:0000313" key="3">
    <source>
        <dbReference type="EMBL" id="MDN4516471.1"/>
    </source>
</evidence>
<dbReference type="Gene3D" id="1.10.1660.10">
    <property type="match status" value="1"/>
</dbReference>
<protein>
    <submittedName>
        <fullName evidence="3">MerR family transcriptional regulator</fullName>
    </submittedName>
</protein>
<dbReference type="SMART" id="SM00422">
    <property type="entry name" value="HTH_MERR"/>
    <property type="match status" value="1"/>
</dbReference>
<comment type="caution">
    <text evidence="3">The sequence shown here is derived from an EMBL/GenBank/DDBJ whole genome shotgun (WGS) entry which is preliminary data.</text>
</comment>
<dbReference type="PROSITE" id="PS50937">
    <property type="entry name" value="HTH_MERR_2"/>
    <property type="match status" value="1"/>
</dbReference>
<dbReference type="RefSeq" id="WP_301161191.1">
    <property type="nucleotide sequence ID" value="NZ_JAUHTC010000007.1"/>
</dbReference>
<keyword evidence="4" id="KW-1185">Reference proteome</keyword>